<evidence type="ECO:0000259" key="5">
    <source>
        <dbReference type="Pfam" id="PF07638"/>
    </source>
</evidence>
<dbReference type="InterPro" id="IPR053812">
    <property type="entry name" value="HTH_Sigma70_ECF-like"/>
</dbReference>
<dbReference type="GO" id="GO:0006352">
    <property type="term" value="P:DNA-templated transcription initiation"/>
    <property type="evidence" value="ECO:0007669"/>
    <property type="project" value="InterPro"/>
</dbReference>
<feature type="domain" description="RNA polymerase sigma-70 ECF-like HTH" evidence="5">
    <location>
        <begin position="5"/>
        <end position="184"/>
    </location>
</feature>
<dbReference type="SUPFAM" id="SSF88659">
    <property type="entry name" value="Sigma3 and sigma4 domains of RNA polymerase sigma factors"/>
    <property type="match status" value="1"/>
</dbReference>
<dbReference type="InterPro" id="IPR014284">
    <property type="entry name" value="RNA_pol_sigma-70_dom"/>
</dbReference>
<name>A0A956NBA6_UNCEI</name>
<dbReference type="Proteomes" id="UP000739538">
    <property type="component" value="Unassembled WGS sequence"/>
</dbReference>
<evidence type="ECO:0000313" key="7">
    <source>
        <dbReference type="Proteomes" id="UP000739538"/>
    </source>
</evidence>
<dbReference type="Gene3D" id="1.10.10.10">
    <property type="entry name" value="Winged helix-like DNA-binding domain superfamily/Winged helix DNA-binding domain"/>
    <property type="match status" value="1"/>
</dbReference>
<dbReference type="Gene3D" id="1.10.1740.10">
    <property type="match status" value="1"/>
</dbReference>
<protein>
    <submittedName>
        <fullName evidence="6">Sigma-70 family RNA polymerase sigma factor</fullName>
    </submittedName>
</protein>
<dbReference type="GO" id="GO:0016987">
    <property type="term" value="F:sigma factor activity"/>
    <property type="evidence" value="ECO:0007669"/>
    <property type="project" value="UniProtKB-KW"/>
</dbReference>
<evidence type="ECO:0000256" key="3">
    <source>
        <dbReference type="ARBA" id="ARBA00023082"/>
    </source>
</evidence>
<evidence type="ECO:0000256" key="1">
    <source>
        <dbReference type="ARBA" id="ARBA00010641"/>
    </source>
</evidence>
<evidence type="ECO:0000313" key="6">
    <source>
        <dbReference type="EMBL" id="MCA9756032.1"/>
    </source>
</evidence>
<dbReference type="PANTHER" id="PTHR43133:SF39">
    <property type="entry name" value="SIMILAR TO RNA POLYMERASE SIGMA-E FACTOR"/>
    <property type="match status" value="1"/>
</dbReference>
<accession>A0A956NBA6</accession>
<dbReference type="SUPFAM" id="SSF88946">
    <property type="entry name" value="Sigma2 domain of RNA polymerase sigma factors"/>
    <property type="match status" value="1"/>
</dbReference>
<dbReference type="NCBIfam" id="TIGR02937">
    <property type="entry name" value="sigma70-ECF"/>
    <property type="match status" value="1"/>
</dbReference>
<dbReference type="InterPro" id="IPR011517">
    <property type="entry name" value="RNA_pol_sigma70_ECF-like"/>
</dbReference>
<dbReference type="InterPro" id="IPR013324">
    <property type="entry name" value="RNA_pol_sigma_r3/r4-like"/>
</dbReference>
<evidence type="ECO:0000256" key="4">
    <source>
        <dbReference type="ARBA" id="ARBA00023163"/>
    </source>
</evidence>
<gene>
    <name evidence="6" type="ORF">KDA27_09540</name>
</gene>
<keyword evidence="3" id="KW-0731">Sigma factor</keyword>
<keyword evidence="4" id="KW-0804">Transcription</keyword>
<dbReference type="EMBL" id="JAGQHS010000039">
    <property type="protein sequence ID" value="MCA9756032.1"/>
    <property type="molecule type" value="Genomic_DNA"/>
</dbReference>
<dbReference type="PANTHER" id="PTHR43133">
    <property type="entry name" value="RNA POLYMERASE ECF-TYPE SIGMA FACTO"/>
    <property type="match status" value="1"/>
</dbReference>
<keyword evidence="2" id="KW-0805">Transcription regulation</keyword>
<dbReference type="NCBIfam" id="TIGR02999">
    <property type="entry name" value="Sig-70_X6"/>
    <property type="match status" value="1"/>
</dbReference>
<dbReference type="InterPro" id="IPR039425">
    <property type="entry name" value="RNA_pol_sigma-70-like"/>
</dbReference>
<sequence>MDEPGEITQYLSAARQGDRAALDQVFARVYGEVRRIAAAQVRRAGGENTLSATSVVHETYLKLTGGAQVDWADRGHFFSVAARAMRQVLVDHARSHLALKRGGGRPLSLDDASIAIDASAAGIVEMDSALDRLSALDTRLGEVVELRYYGGLTVEETAEVLGVTDRTIKRDWQTARAFLYRELHGGER</sequence>
<comment type="similarity">
    <text evidence="1">Belongs to the sigma-70 factor family. ECF subfamily.</text>
</comment>
<dbReference type="AlphaFoldDB" id="A0A956NBA6"/>
<reference evidence="6" key="1">
    <citation type="submission" date="2020-04" db="EMBL/GenBank/DDBJ databases">
        <authorList>
            <person name="Zhang T."/>
        </authorList>
    </citation>
    <scope>NUCLEOTIDE SEQUENCE</scope>
    <source>
        <strain evidence="6">HKST-UBA02</strain>
    </source>
</reference>
<evidence type="ECO:0000256" key="2">
    <source>
        <dbReference type="ARBA" id="ARBA00023015"/>
    </source>
</evidence>
<reference evidence="6" key="2">
    <citation type="journal article" date="2021" name="Microbiome">
        <title>Successional dynamics and alternative stable states in a saline activated sludge microbial community over 9 years.</title>
        <authorList>
            <person name="Wang Y."/>
            <person name="Ye J."/>
            <person name="Ju F."/>
            <person name="Liu L."/>
            <person name="Boyd J.A."/>
            <person name="Deng Y."/>
            <person name="Parks D.H."/>
            <person name="Jiang X."/>
            <person name="Yin X."/>
            <person name="Woodcroft B.J."/>
            <person name="Tyson G.W."/>
            <person name="Hugenholtz P."/>
            <person name="Polz M.F."/>
            <person name="Zhang T."/>
        </authorList>
    </citation>
    <scope>NUCLEOTIDE SEQUENCE</scope>
    <source>
        <strain evidence="6">HKST-UBA02</strain>
    </source>
</reference>
<proteinExistence type="inferred from homology"/>
<comment type="caution">
    <text evidence="6">The sequence shown here is derived from an EMBL/GenBank/DDBJ whole genome shotgun (WGS) entry which is preliminary data.</text>
</comment>
<dbReference type="InterPro" id="IPR036388">
    <property type="entry name" value="WH-like_DNA-bd_sf"/>
</dbReference>
<organism evidence="6 7">
    <name type="scientific">Eiseniibacteriota bacterium</name>
    <dbReference type="NCBI Taxonomy" id="2212470"/>
    <lineage>
        <taxon>Bacteria</taxon>
        <taxon>Candidatus Eiseniibacteriota</taxon>
    </lineage>
</organism>
<dbReference type="Pfam" id="PF07638">
    <property type="entry name" value="Sigma70_ECF"/>
    <property type="match status" value="1"/>
</dbReference>
<dbReference type="InterPro" id="IPR013325">
    <property type="entry name" value="RNA_pol_sigma_r2"/>
</dbReference>